<dbReference type="RefSeq" id="WP_221031498.1">
    <property type="nucleotide sequence ID" value="NZ_CP139781.1"/>
</dbReference>
<evidence type="ECO:0000259" key="1">
    <source>
        <dbReference type="Pfam" id="PF07638"/>
    </source>
</evidence>
<dbReference type="InterPro" id="IPR053812">
    <property type="entry name" value="HTH_Sigma70_ECF-like"/>
</dbReference>
<keyword evidence="3" id="KW-1185">Reference proteome</keyword>
<evidence type="ECO:0000313" key="3">
    <source>
        <dbReference type="Proteomes" id="UP000738431"/>
    </source>
</evidence>
<proteinExistence type="predicted"/>
<name>A0ABZ1C3C0_9BACT</name>
<organism evidence="2 3">
    <name type="scientific">Actomonas aquatica</name>
    <dbReference type="NCBI Taxonomy" id="2866162"/>
    <lineage>
        <taxon>Bacteria</taxon>
        <taxon>Pseudomonadati</taxon>
        <taxon>Verrucomicrobiota</taxon>
        <taxon>Opitutia</taxon>
        <taxon>Opitutales</taxon>
        <taxon>Opitutaceae</taxon>
        <taxon>Actomonas</taxon>
    </lineage>
</organism>
<feature type="domain" description="RNA polymerase sigma-70 ECF-like HTH" evidence="1">
    <location>
        <begin position="5"/>
        <end position="63"/>
    </location>
</feature>
<reference evidence="2 3" key="1">
    <citation type="submission" date="2021-08" db="EMBL/GenBank/DDBJ databases">
        <authorList>
            <person name="Zhang D."/>
            <person name="Zhang A."/>
            <person name="Wang L."/>
        </authorList>
    </citation>
    <scope>NUCLEOTIDE SEQUENCE [LARGE SCALE GENOMIC DNA]</scope>
    <source>
        <strain evidence="2 3">WL0086</strain>
    </source>
</reference>
<sequence length="91" mass="10172">MDDAKLAALVARIEAGDTEAAAELLPVVYKELRLMAAGKMDQERAGQTLQPTALVHEAWLRLGGDARGTARWWRFMRQRRGWKPRPLGSGE</sequence>
<reference evidence="2 3" key="2">
    <citation type="submission" date="2023-12" db="EMBL/GenBank/DDBJ databases">
        <title>Description of an unclassified Opitutus bacterium of Verrucomicrobiota.</title>
        <authorList>
            <person name="Zhang D.-F."/>
        </authorList>
    </citation>
    <scope>NUCLEOTIDE SEQUENCE [LARGE SCALE GENOMIC DNA]</scope>
    <source>
        <strain evidence="2 3">WL0086</strain>
    </source>
</reference>
<protein>
    <submittedName>
        <fullName evidence="2">ECF-type sigma factor</fullName>
    </submittedName>
</protein>
<accession>A0ABZ1C3C0</accession>
<dbReference type="Proteomes" id="UP000738431">
    <property type="component" value="Chromosome"/>
</dbReference>
<gene>
    <name evidence="2" type="ORF">K1X11_014325</name>
</gene>
<dbReference type="EMBL" id="CP139781">
    <property type="protein sequence ID" value="WRQ85986.1"/>
    <property type="molecule type" value="Genomic_DNA"/>
</dbReference>
<dbReference type="Pfam" id="PF07638">
    <property type="entry name" value="Sigma70_ECF"/>
    <property type="match status" value="1"/>
</dbReference>
<evidence type="ECO:0000313" key="2">
    <source>
        <dbReference type="EMBL" id="WRQ85986.1"/>
    </source>
</evidence>